<dbReference type="OrthoDB" id="8454209at2"/>
<gene>
    <name evidence="3" type="ORF">SAMN05444851_2305</name>
</gene>
<name>A0A1I0Q7Y2_9RHOB</name>
<feature type="transmembrane region" description="Helical" evidence="1">
    <location>
        <begin position="184"/>
        <end position="204"/>
    </location>
</feature>
<accession>A0A1I0Q7Y2</accession>
<feature type="transmembrane region" description="Helical" evidence="1">
    <location>
        <begin position="91"/>
        <end position="108"/>
    </location>
</feature>
<dbReference type="STRING" id="1173584.SAMN05444851_2305"/>
<feature type="domain" description="DUF1468" evidence="2">
    <location>
        <begin position="129"/>
        <end position="209"/>
    </location>
</feature>
<dbReference type="Pfam" id="PF07331">
    <property type="entry name" value="TctB"/>
    <property type="match status" value="1"/>
</dbReference>
<dbReference type="InterPro" id="IPR009936">
    <property type="entry name" value="DUF1468"/>
</dbReference>
<feature type="transmembrane region" description="Helical" evidence="1">
    <location>
        <begin position="52"/>
        <end position="71"/>
    </location>
</feature>
<feature type="transmembrane region" description="Helical" evidence="1">
    <location>
        <begin position="17"/>
        <end position="40"/>
    </location>
</feature>
<protein>
    <submittedName>
        <fullName evidence="3">Tripartite tricarboxylate transporter TctB family protein</fullName>
    </submittedName>
</protein>
<keyword evidence="1" id="KW-0812">Transmembrane</keyword>
<keyword evidence="1" id="KW-1133">Transmembrane helix</keyword>
<evidence type="ECO:0000313" key="3">
    <source>
        <dbReference type="EMBL" id="SEW22897.1"/>
    </source>
</evidence>
<keyword evidence="1" id="KW-0472">Membrane</keyword>
<proteinExistence type="predicted"/>
<keyword evidence="4" id="KW-1185">Reference proteome</keyword>
<reference evidence="3 4" key="1">
    <citation type="submission" date="2016-10" db="EMBL/GenBank/DDBJ databases">
        <authorList>
            <person name="de Groot N.N."/>
        </authorList>
    </citation>
    <scope>NUCLEOTIDE SEQUENCE [LARGE SCALE GENOMIC DNA]</scope>
    <source>
        <strain evidence="3 4">DSM 29439</strain>
    </source>
</reference>
<sequence>MSDDISEHPDRPQRGQVLFAALLLICATLLIAALGSQTKWLDGKDFFAQPRFWPAIGVGGMVVFTALHFWYLPRKPRRLPRWMREADWLQWAESLFWGVLALALSLWLGPIKAAPYVFLVATIRVTWLYQHWTDRREAKVWASVVEWAGWFLAYVLLVPIIGYLPVTVAFTVLLTWRVGYRDHIMMWSAVLFAIAVVLVFKSFLQVKIPGSALYEYLPGALRSFFILNF</sequence>
<dbReference type="Proteomes" id="UP000199650">
    <property type="component" value="Unassembled WGS sequence"/>
</dbReference>
<dbReference type="EMBL" id="FOJB01000001">
    <property type="protein sequence ID" value="SEW22897.1"/>
    <property type="molecule type" value="Genomic_DNA"/>
</dbReference>
<organism evidence="3 4">
    <name type="scientific">Aliiroseovarius sediminilitoris</name>
    <dbReference type="NCBI Taxonomy" id="1173584"/>
    <lineage>
        <taxon>Bacteria</taxon>
        <taxon>Pseudomonadati</taxon>
        <taxon>Pseudomonadota</taxon>
        <taxon>Alphaproteobacteria</taxon>
        <taxon>Rhodobacterales</taxon>
        <taxon>Paracoccaceae</taxon>
        <taxon>Aliiroseovarius</taxon>
    </lineage>
</organism>
<feature type="transmembrane region" description="Helical" evidence="1">
    <location>
        <begin position="144"/>
        <end position="164"/>
    </location>
</feature>
<evidence type="ECO:0000256" key="1">
    <source>
        <dbReference type="SAM" id="Phobius"/>
    </source>
</evidence>
<evidence type="ECO:0000259" key="2">
    <source>
        <dbReference type="Pfam" id="PF07331"/>
    </source>
</evidence>
<dbReference type="AlphaFoldDB" id="A0A1I0Q7Y2"/>
<evidence type="ECO:0000313" key="4">
    <source>
        <dbReference type="Proteomes" id="UP000199650"/>
    </source>
</evidence>
<dbReference type="RefSeq" id="WP_091430715.1">
    <property type="nucleotide sequence ID" value="NZ_FOJB01000001.1"/>
</dbReference>